<dbReference type="PROSITE" id="PS50181">
    <property type="entry name" value="FBOX"/>
    <property type="match status" value="1"/>
</dbReference>
<dbReference type="OrthoDB" id="7600185at2759"/>
<organism evidence="4">
    <name type="scientific">Caenorhabditis brenneri</name>
    <name type="common">Nematode worm</name>
    <dbReference type="NCBI Taxonomy" id="135651"/>
    <lineage>
        <taxon>Eukaryota</taxon>
        <taxon>Metazoa</taxon>
        <taxon>Ecdysozoa</taxon>
        <taxon>Nematoda</taxon>
        <taxon>Chromadorea</taxon>
        <taxon>Rhabditida</taxon>
        <taxon>Rhabditina</taxon>
        <taxon>Rhabditomorpha</taxon>
        <taxon>Rhabditoidea</taxon>
        <taxon>Rhabditidae</taxon>
        <taxon>Peloderinae</taxon>
        <taxon>Caenorhabditis</taxon>
    </lineage>
</organism>
<dbReference type="InParanoid" id="G0NZQ3"/>
<dbReference type="InterPro" id="IPR001810">
    <property type="entry name" value="F-box_dom"/>
</dbReference>
<accession>G0NZQ3</accession>
<proteinExistence type="predicted"/>
<dbReference type="AlphaFoldDB" id="G0NZQ3"/>
<evidence type="ECO:0000259" key="2">
    <source>
        <dbReference type="PROSITE" id="PS50181"/>
    </source>
</evidence>
<keyword evidence="4" id="KW-1185">Reference proteome</keyword>
<dbReference type="HOGENOM" id="CLU_1054580_0_0_1"/>
<gene>
    <name evidence="3" type="ORF">CAEBREN_05431</name>
</gene>
<evidence type="ECO:0000256" key="1">
    <source>
        <dbReference type="SAM" id="MobiDB-lite"/>
    </source>
</evidence>
<name>G0NZQ3_CAEBE</name>
<sequence length="252" mass="29276">MEELNSVFKNAFSVSSKANFSDLPRELVDKIVKKTDLPSRLVLRKVSKYLRSSVDKQVPRYKNIGIIINSKCIKVDLEGVSINYTSVKYDKCLVGKPGRKPKKVDGDNMNAMFDDLLTFMSNPAFRLQRIGITFTDDASYEKFEKLREKRMPFKIVAYSLFFSCNPNQSMNPVMDMLDLYKLRKIETDCLEEESYNTLRHYKESYVHIGDLLVDGVEMYELVPKEAPVNQKERKTMKQRHGKPTINLFKRNS</sequence>
<dbReference type="EMBL" id="GL379991">
    <property type="protein sequence ID" value="EGT41250.1"/>
    <property type="molecule type" value="Genomic_DNA"/>
</dbReference>
<dbReference type="Pfam" id="PF00646">
    <property type="entry name" value="F-box"/>
    <property type="match status" value="1"/>
</dbReference>
<feature type="domain" description="F-box" evidence="2">
    <location>
        <begin position="17"/>
        <end position="64"/>
    </location>
</feature>
<dbReference type="CDD" id="cd22150">
    <property type="entry name" value="F-box_CeFBXA-like"/>
    <property type="match status" value="1"/>
</dbReference>
<reference evidence="4" key="1">
    <citation type="submission" date="2011-07" db="EMBL/GenBank/DDBJ databases">
        <authorList>
            <consortium name="Caenorhabditis brenneri Sequencing and Analysis Consortium"/>
            <person name="Wilson R.K."/>
        </authorList>
    </citation>
    <scope>NUCLEOTIDE SEQUENCE [LARGE SCALE GENOMIC DNA]</scope>
    <source>
        <strain evidence="4">PB2801</strain>
    </source>
</reference>
<dbReference type="SMART" id="SM00256">
    <property type="entry name" value="FBOX"/>
    <property type="match status" value="1"/>
</dbReference>
<dbReference type="Proteomes" id="UP000008068">
    <property type="component" value="Unassembled WGS sequence"/>
</dbReference>
<protein>
    <recommendedName>
        <fullName evidence="2">F-box domain-containing protein</fullName>
    </recommendedName>
</protein>
<evidence type="ECO:0000313" key="4">
    <source>
        <dbReference type="Proteomes" id="UP000008068"/>
    </source>
</evidence>
<evidence type="ECO:0000313" key="3">
    <source>
        <dbReference type="EMBL" id="EGT41250.1"/>
    </source>
</evidence>
<feature type="region of interest" description="Disordered" evidence="1">
    <location>
        <begin position="229"/>
        <end position="252"/>
    </location>
</feature>